<evidence type="ECO:0000313" key="2">
    <source>
        <dbReference type="EMBL" id="TXJ41896.1"/>
    </source>
</evidence>
<dbReference type="SUPFAM" id="SSF142984">
    <property type="entry name" value="Nqo1 middle domain-like"/>
    <property type="match status" value="1"/>
</dbReference>
<dbReference type="EMBL" id="SAXY01000040">
    <property type="protein sequence ID" value="TXJ41896.1"/>
    <property type="molecule type" value="Genomic_DNA"/>
</dbReference>
<sequence length="105" mass="11977">MKEKIICLSFILLVFLFGIIINTFYNNDTNTKRYIKVTMNGAVRHSGVYFCEYGSSFAELIESAGGITERGYLPEGLDYNMPITNDIIINIPTKYYSIKKNTEGR</sequence>
<evidence type="ECO:0000313" key="3">
    <source>
        <dbReference type="Proteomes" id="UP000323176"/>
    </source>
</evidence>
<name>A0A5C8EVS6_BRAPL</name>
<proteinExistence type="predicted"/>
<protein>
    <submittedName>
        <fullName evidence="2">Uncharacterized protein</fullName>
    </submittedName>
</protein>
<comment type="caution">
    <text evidence="2">The sequence shown here is derived from an EMBL/GenBank/DDBJ whole genome shotgun (WGS) entry which is preliminary data.</text>
</comment>
<gene>
    <name evidence="2" type="ORF">EPJ72_06130</name>
</gene>
<evidence type="ECO:0000256" key="1">
    <source>
        <dbReference type="SAM" id="Phobius"/>
    </source>
</evidence>
<reference evidence="2 3" key="1">
    <citation type="journal article" date="1992" name="Lakartidningen">
        <title>[Penicillin V and not amoxicillin is the first choice preparation in acute otitis].</title>
        <authorList>
            <person name="Kamme C."/>
            <person name="Lundgren K."/>
            <person name="Prellner K."/>
        </authorList>
    </citation>
    <scope>NUCLEOTIDE SEQUENCE [LARGE SCALE GENOMIC DNA]</scope>
    <source>
        <strain evidence="2 3">PC5538III-hc</strain>
    </source>
</reference>
<dbReference type="OrthoDB" id="308184at2"/>
<organism evidence="2 3">
    <name type="scientific">Brachyspira pilosicoli</name>
    <name type="common">Serpulina pilosicoli</name>
    <dbReference type="NCBI Taxonomy" id="52584"/>
    <lineage>
        <taxon>Bacteria</taxon>
        <taxon>Pseudomonadati</taxon>
        <taxon>Spirochaetota</taxon>
        <taxon>Spirochaetia</taxon>
        <taxon>Brachyspirales</taxon>
        <taxon>Brachyspiraceae</taxon>
        <taxon>Brachyspira</taxon>
    </lineage>
</organism>
<keyword evidence="1" id="KW-0812">Transmembrane</keyword>
<dbReference type="Proteomes" id="UP000323176">
    <property type="component" value="Unassembled WGS sequence"/>
</dbReference>
<keyword evidence="1" id="KW-0472">Membrane</keyword>
<keyword evidence="1" id="KW-1133">Transmembrane helix</keyword>
<accession>A0A5C8EVS6</accession>
<feature type="transmembrane region" description="Helical" evidence="1">
    <location>
        <begin position="5"/>
        <end position="25"/>
    </location>
</feature>
<dbReference type="AlphaFoldDB" id="A0A5C8EVS6"/>